<dbReference type="FunCoup" id="A0A2R6RCA0">
    <property type="interactions" value="402"/>
</dbReference>
<gene>
    <name evidence="1" type="ORF">CEY00_Acc07464</name>
</gene>
<accession>A0A2R6RCA0</accession>
<keyword evidence="2" id="KW-1185">Reference proteome</keyword>
<dbReference type="PANTHER" id="PTHR46922">
    <property type="entry name" value="DHHA1 DOMAIN PROTEIN"/>
    <property type="match status" value="1"/>
</dbReference>
<dbReference type="AlphaFoldDB" id="A0A2R6RCA0"/>
<protein>
    <submittedName>
        <fullName evidence="1">Regulator of G-protein like</fullName>
    </submittedName>
</protein>
<dbReference type="OrthoDB" id="746891at2759"/>
<evidence type="ECO:0000313" key="1">
    <source>
        <dbReference type="EMBL" id="PSS26175.1"/>
    </source>
</evidence>
<dbReference type="PANTHER" id="PTHR46922:SF3">
    <property type="entry name" value="HEAT SHOCK PROTEIN"/>
    <property type="match status" value="1"/>
</dbReference>
<organism evidence="1 2">
    <name type="scientific">Actinidia chinensis var. chinensis</name>
    <name type="common">Chinese soft-hair kiwi</name>
    <dbReference type="NCBI Taxonomy" id="1590841"/>
    <lineage>
        <taxon>Eukaryota</taxon>
        <taxon>Viridiplantae</taxon>
        <taxon>Streptophyta</taxon>
        <taxon>Embryophyta</taxon>
        <taxon>Tracheophyta</taxon>
        <taxon>Spermatophyta</taxon>
        <taxon>Magnoliopsida</taxon>
        <taxon>eudicotyledons</taxon>
        <taxon>Gunneridae</taxon>
        <taxon>Pentapetalae</taxon>
        <taxon>asterids</taxon>
        <taxon>Ericales</taxon>
        <taxon>Actinidiaceae</taxon>
        <taxon>Actinidia</taxon>
    </lineage>
</organism>
<reference evidence="1 2" key="1">
    <citation type="submission" date="2017-07" db="EMBL/GenBank/DDBJ databases">
        <title>An improved, manually edited Actinidia chinensis var. chinensis (kiwifruit) genome highlights the challenges associated with draft genomes and gene prediction in plants.</title>
        <authorList>
            <person name="Pilkington S."/>
            <person name="Crowhurst R."/>
            <person name="Hilario E."/>
            <person name="Nardozza S."/>
            <person name="Fraser L."/>
            <person name="Peng Y."/>
            <person name="Gunaseelan K."/>
            <person name="Simpson R."/>
            <person name="Tahir J."/>
            <person name="Deroles S."/>
            <person name="Templeton K."/>
            <person name="Luo Z."/>
            <person name="Davy M."/>
            <person name="Cheng C."/>
            <person name="Mcneilage M."/>
            <person name="Scaglione D."/>
            <person name="Liu Y."/>
            <person name="Zhang Q."/>
            <person name="Datson P."/>
            <person name="De Silva N."/>
            <person name="Gardiner S."/>
            <person name="Bassett H."/>
            <person name="Chagne D."/>
            <person name="Mccallum J."/>
            <person name="Dzierzon H."/>
            <person name="Deng C."/>
            <person name="Wang Y.-Y."/>
            <person name="Barron N."/>
            <person name="Manako K."/>
            <person name="Bowen J."/>
            <person name="Foster T."/>
            <person name="Erridge Z."/>
            <person name="Tiffin H."/>
            <person name="Waite C."/>
            <person name="Davies K."/>
            <person name="Grierson E."/>
            <person name="Laing W."/>
            <person name="Kirk R."/>
            <person name="Chen X."/>
            <person name="Wood M."/>
            <person name="Montefiori M."/>
            <person name="Brummell D."/>
            <person name="Schwinn K."/>
            <person name="Catanach A."/>
            <person name="Fullerton C."/>
            <person name="Li D."/>
            <person name="Meiyalaghan S."/>
            <person name="Nieuwenhuizen N."/>
            <person name="Read N."/>
            <person name="Prakash R."/>
            <person name="Hunter D."/>
            <person name="Zhang H."/>
            <person name="Mckenzie M."/>
            <person name="Knabel M."/>
            <person name="Harris A."/>
            <person name="Allan A."/>
            <person name="Chen A."/>
            <person name="Janssen B."/>
            <person name="Plunkett B."/>
            <person name="Dwamena C."/>
            <person name="Voogd C."/>
            <person name="Leif D."/>
            <person name="Lafferty D."/>
            <person name="Souleyre E."/>
            <person name="Varkonyi-Gasic E."/>
            <person name="Gambi F."/>
            <person name="Hanley J."/>
            <person name="Yao J.-L."/>
            <person name="Cheung J."/>
            <person name="David K."/>
            <person name="Warren B."/>
            <person name="Marsh K."/>
            <person name="Snowden K."/>
            <person name="Lin-Wang K."/>
            <person name="Brian L."/>
            <person name="Martinez-Sanchez M."/>
            <person name="Wang M."/>
            <person name="Ileperuma N."/>
            <person name="Macnee N."/>
            <person name="Campin R."/>
            <person name="Mcatee P."/>
            <person name="Drummond R."/>
            <person name="Espley R."/>
            <person name="Ireland H."/>
            <person name="Wu R."/>
            <person name="Atkinson R."/>
            <person name="Karunairetnam S."/>
            <person name="Bulley S."/>
            <person name="Chunkath S."/>
            <person name="Hanley Z."/>
            <person name="Storey R."/>
            <person name="Thrimawithana A."/>
            <person name="Thomson S."/>
            <person name="David C."/>
            <person name="Testolin R."/>
        </authorList>
    </citation>
    <scope>NUCLEOTIDE SEQUENCE [LARGE SCALE GENOMIC DNA]</scope>
    <source>
        <strain evidence="2">cv. Red5</strain>
        <tissue evidence="1">Young leaf</tissue>
    </source>
</reference>
<name>A0A2R6RCA0_ACTCC</name>
<reference evidence="2" key="2">
    <citation type="journal article" date="2018" name="BMC Genomics">
        <title>A manually annotated Actinidia chinensis var. chinensis (kiwifruit) genome highlights the challenges associated with draft genomes and gene prediction in plants.</title>
        <authorList>
            <person name="Pilkington S.M."/>
            <person name="Crowhurst R."/>
            <person name="Hilario E."/>
            <person name="Nardozza S."/>
            <person name="Fraser L."/>
            <person name="Peng Y."/>
            <person name="Gunaseelan K."/>
            <person name="Simpson R."/>
            <person name="Tahir J."/>
            <person name="Deroles S.C."/>
            <person name="Templeton K."/>
            <person name="Luo Z."/>
            <person name="Davy M."/>
            <person name="Cheng C."/>
            <person name="McNeilage M."/>
            <person name="Scaglione D."/>
            <person name="Liu Y."/>
            <person name="Zhang Q."/>
            <person name="Datson P."/>
            <person name="De Silva N."/>
            <person name="Gardiner S.E."/>
            <person name="Bassett H."/>
            <person name="Chagne D."/>
            <person name="McCallum J."/>
            <person name="Dzierzon H."/>
            <person name="Deng C."/>
            <person name="Wang Y.Y."/>
            <person name="Barron L."/>
            <person name="Manako K."/>
            <person name="Bowen J."/>
            <person name="Foster T.M."/>
            <person name="Erridge Z.A."/>
            <person name="Tiffin H."/>
            <person name="Waite C.N."/>
            <person name="Davies K.M."/>
            <person name="Grierson E.P."/>
            <person name="Laing W.A."/>
            <person name="Kirk R."/>
            <person name="Chen X."/>
            <person name="Wood M."/>
            <person name="Montefiori M."/>
            <person name="Brummell D.A."/>
            <person name="Schwinn K.E."/>
            <person name="Catanach A."/>
            <person name="Fullerton C."/>
            <person name="Li D."/>
            <person name="Meiyalaghan S."/>
            <person name="Nieuwenhuizen N."/>
            <person name="Read N."/>
            <person name="Prakash R."/>
            <person name="Hunter D."/>
            <person name="Zhang H."/>
            <person name="McKenzie M."/>
            <person name="Knabel M."/>
            <person name="Harris A."/>
            <person name="Allan A.C."/>
            <person name="Gleave A."/>
            <person name="Chen A."/>
            <person name="Janssen B.J."/>
            <person name="Plunkett B."/>
            <person name="Ampomah-Dwamena C."/>
            <person name="Voogd C."/>
            <person name="Leif D."/>
            <person name="Lafferty D."/>
            <person name="Souleyre E.J.F."/>
            <person name="Varkonyi-Gasic E."/>
            <person name="Gambi F."/>
            <person name="Hanley J."/>
            <person name="Yao J.L."/>
            <person name="Cheung J."/>
            <person name="David K.M."/>
            <person name="Warren B."/>
            <person name="Marsh K."/>
            <person name="Snowden K.C."/>
            <person name="Lin-Wang K."/>
            <person name="Brian L."/>
            <person name="Martinez-Sanchez M."/>
            <person name="Wang M."/>
            <person name="Ileperuma N."/>
            <person name="Macnee N."/>
            <person name="Campin R."/>
            <person name="McAtee P."/>
            <person name="Drummond R.S.M."/>
            <person name="Espley R.V."/>
            <person name="Ireland H.S."/>
            <person name="Wu R."/>
            <person name="Atkinson R.G."/>
            <person name="Karunairetnam S."/>
            <person name="Bulley S."/>
            <person name="Chunkath S."/>
            <person name="Hanley Z."/>
            <person name="Storey R."/>
            <person name="Thrimawithana A.H."/>
            <person name="Thomson S."/>
            <person name="David C."/>
            <person name="Testolin R."/>
            <person name="Huang H."/>
            <person name="Hellens R.P."/>
            <person name="Schaffer R.J."/>
        </authorList>
    </citation>
    <scope>NUCLEOTIDE SEQUENCE [LARGE SCALE GENOMIC DNA]</scope>
    <source>
        <strain evidence="2">cv. Red5</strain>
    </source>
</reference>
<sequence>MTMSLLRRWAIASPNSFSRIRGFRSNAALEALVKASEDKTPVVALYNYPSFSGTFSALFARLFHSHLNVPCLILPFSSVEPLRVEDLCIEGLKKCYFLDFLGPRGFAAELSQRTSCEVIGFDHRKSVPSKVSSDRDCRGNLSFHVDIEKSSSISAYEYFSAKLKEMKSSDGESINLLNLKDRDHVELVLKHIEDADLRRWSVPNIKA</sequence>
<dbReference type="InParanoid" id="A0A2R6RCA0"/>
<dbReference type="Gramene" id="PSS26175">
    <property type="protein sequence ID" value="PSS26175"/>
    <property type="gene ID" value="CEY00_Acc07464"/>
</dbReference>
<feature type="non-terminal residue" evidence="1">
    <location>
        <position position="207"/>
    </location>
</feature>
<comment type="caution">
    <text evidence="1">The sequence shown here is derived from an EMBL/GenBank/DDBJ whole genome shotgun (WGS) entry which is preliminary data.</text>
</comment>
<dbReference type="OMA" id="FHRICVR"/>
<proteinExistence type="predicted"/>
<dbReference type="EMBL" id="NKQK01000007">
    <property type="protein sequence ID" value="PSS26175.1"/>
    <property type="molecule type" value="Genomic_DNA"/>
</dbReference>
<evidence type="ECO:0000313" key="2">
    <source>
        <dbReference type="Proteomes" id="UP000241394"/>
    </source>
</evidence>
<dbReference type="Proteomes" id="UP000241394">
    <property type="component" value="Chromosome LG7"/>
</dbReference>